<name>A0A9P8WDP3_9HYPO</name>
<organism evidence="1 2">
    <name type="scientific">Thelonectria olida</name>
    <dbReference type="NCBI Taxonomy" id="1576542"/>
    <lineage>
        <taxon>Eukaryota</taxon>
        <taxon>Fungi</taxon>
        <taxon>Dikarya</taxon>
        <taxon>Ascomycota</taxon>
        <taxon>Pezizomycotina</taxon>
        <taxon>Sordariomycetes</taxon>
        <taxon>Hypocreomycetidae</taxon>
        <taxon>Hypocreales</taxon>
        <taxon>Nectriaceae</taxon>
        <taxon>Thelonectria</taxon>
    </lineage>
</organism>
<dbReference type="EMBL" id="JAGPYM010000003">
    <property type="protein sequence ID" value="KAH6897089.1"/>
    <property type="molecule type" value="Genomic_DNA"/>
</dbReference>
<gene>
    <name evidence="1" type="ORF">B0T10DRAFT_173051</name>
</gene>
<evidence type="ECO:0000313" key="2">
    <source>
        <dbReference type="Proteomes" id="UP000777438"/>
    </source>
</evidence>
<keyword evidence="2" id="KW-1185">Reference proteome</keyword>
<reference evidence="1 2" key="1">
    <citation type="journal article" date="2021" name="Nat. Commun.">
        <title>Genetic determinants of endophytism in the Arabidopsis root mycobiome.</title>
        <authorList>
            <person name="Mesny F."/>
            <person name="Miyauchi S."/>
            <person name="Thiergart T."/>
            <person name="Pickel B."/>
            <person name="Atanasova L."/>
            <person name="Karlsson M."/>
            <person name="Huettel B."/>
            <person name="Barry K.W."/>
            <person name="Haridas S."/>
            <person name="Chen C."/>
            <person name="Bauer D."/>
            <person name="Andreopoulos W."/>
            <person name="Pangilinan J."/>
            <person name="LaButti K."/>
            <person name="Riley R."/>
            <person name="Lipzen A."/>
            <person name="Clum A."/>
            <person name="Drula E."/>
            <person name="Henrissat B."/>
            <person name="Kohler A."/>
            <person name="Grigoriev I.V."/>
            <person name="Martin F.M."/>
            <person name="Hacquard S."/>
        </authorList>
    </citation>
    <scope>NUCLEOTIDE SEQUENCE [LARGE SCALE GENOMIC DNA]</scope>
    <source>
        <strain evidence="1 2">MPI-CAGE-CH-0241</strain>
    </source>
</reference>
<accession>A0A9P8WDP3</accession>
<evidence type="ECO:0000313" key="1">
    <source>
        <dbReference type="EMBL" id="KAH6897089.1"/>
    </source>
</evidence>
<proteinExistence type="predicted"/>
<sequence length="145" mass="16038">MACGMWHRHGVIAVSRCVGFFFLSPGCCCCLLRTHRGFGFLFRLDVPGLLLRTGPVAHIIAPPSTSASTTRHLPKCCPANFFFGTLHCFVCASSFHCPSAVGTYSSEYVPKVRSENRLISYQLTIRRLLLRKKIFPSPALLCSPC</sequence>
<dbReference type="AlphaFoldDB" id="A0A9P8WDP3"/>
<comment type="caution">
    <text evidence="1">The sequence shown here is derived from an EMBL/GenBank/DDBJ whole genome shotgun (WGS) entry which is preliminary data.</text>
</comment>
<protein>
    <submittedName>
        <fullName evidence="1">Uncharacterized protein</fullName>
    </submittedName>
</protein>
<dbReference type="Proteomes" id="UP000777438">
    <property type="component" value="Unassembled WGS sequence"/>
</dbReference>